<dbReference type="PANTHER" id="PTHR46268:SF6">
    <property type="entry name" value="UNIVERSAL STRESS PROTEIN UP12"/>
    <property type="match status" value="1"/>
</dbReference>
<feature type="domain" description="UspA" evidence="2">
    <location>
        <begin position="3"/>
        <end position="143"/>
    </location>
</feature>
<feature type="domain" description="UspA" evidence="2">
    <location>
        <begin position="152"/>
        <end position="292"/>
    </location>
</feature>
<dbReference type="Proteomes" id="UP001500945">
    <property type="component" value="Unassembled WGS sequence"/>
</dbReference>
<comment type="caution">
    <text evidence="3">The sequence shown here is derived from an EMBL/GenBank/DDBJ whole genome shotgun (WGS) entry which is preliminary data.</text>
</comment>
<keyword evidence="4" id="KW-1185">Reference proteome</keyword>
<dbReference type="InterPro" id="IPR006015">
    <property type="entry name" value="Universal_stress_UspA"/>
</dbReference>
<dbReference type="InterPro" id="IPR006016">
    <property type="entry name" value="UspA"/>
</dbReference>
<evidence type="ECO:0000313" key="3">
    <source>
        <dbReference type="EMBL" id="GAA4412166.1"/>
    </source>
</evidence>
<accession>A0ABP8KQV9</accession>
<sequence length="292" mass="30060">MAGAVLVALDGSSADGPVLDWAADEAARTDAPLRLVTAIDPGVQLTPYEAIASGSPSLAEHLDESAHQLLGAAAERARRRHRDLDIATNVPWGPAAAAIVRLSEGARLVVVGAPARGLLDRILLGSVALPVVAHARCPIAVVPADTAVTTLRRIVVGVDGSEASAHAVELAVSTARASGAAVTCVVGWNLEVQDGVVVTEPGSERWAAVEQRYSARGHHVVDPVVARHPGVDVTVEVRHGTPAKVIAQTAAELDADLVVVGSRGLGGFRGLLLGSVSRRVVEHAGRVVVVVR</sequence>
<dbReference type="Gene3D" id="3.40.50.620">
    <property type="entry name" value="HUPs"/>
    <property type="match status" value="2"/>
</dbReference>
<dbReference type="Pfam" id="PF00582">
    <property type="entry name" value="Usp"/>
    <property type="match status" value="2"/>
</dbReference>
<gene>
    <name evidence="3" type="ORF">GCM10023168_33720</name>
</gene>
<evidence type="ECO:0000313" key="4">
    <source>
        <dbReference type="Proteomes" id="UP001500945"/>
    </source>
</evidence>
<comment type="similarity">
    <text evidence="1">Belongs to the universal stress protein A family.</text>
</comment>
<organism evidence="3 4">
    <name type="scientific">Fodinibacter luteus</name>
    <dbReference type="NCBI Taxonomy" id="552064"/>
    <lineage>
        <taxon>Bacteria</taxon>
        <taxon>Bacillati</taxon>
        <taxon>Actinomycetota</taxon>
        <taxon>Actinomycetes</taxon>
        <taxon>Micrococcales</taxon>
        <taxon>Intrasporangiaceae</taxon>
        <taxon>Fodinibacter (ex Wang et al. 2009)</taxon>
    </lineage>
</organism>
<protein>
    <submittedName>
        <fullName evidence="3">Universal stress protein</fullName>
    </submittedName>
</protein>
<reference evidence="4" key="1">
    <citation type="journal article" date="2019" name="Int. J. Syst. Evol. Microbiol.">
        <title>The Global Catalogue of Microorganisms (GCM) 10K type strain sequencing project: providing services to taxonomists for standard genome sequencing and annotation.</title>
        <authorList>
            <consortium name="The Broad Institute Genomics Platform"/>
            <consortium name="The Broad Institute Genome Sequencing Center for Infectious Disease"/>
            <person name="Wu L."/>
            <person name="Ma J."/>
        </authorList>
    </citation>
    <scope>NUCLEOTIDE SEQUENCE [LARGE SCALE GENOMIC DNA]</scope>
    <source>
        <strain evidence="4">JCM 17809</strain>
    </source>
</reference>
<dbReference type="CDD" id="cd00293">
    <property type="entry name" value="USP-like"/>
    <property type="match status" value="2"/>
</dbReference>
<dbReference type="EMBL" id="BAABGM010000024">
    <property type="protein sequence ID" value="GAA4412166.1"/>
    <property type="molecule type" value="Genomic_DNA"/>
</dbReference>
<name>A0ABP8KQV9_9MICO</name>
<dbReference type="PANTHER" id="PTHR46268">
    <property type="entry name" value="STRESS RESPONSE PROTEIN NHAX"/>
    <property type="match status" value="1"/>
</dbReference>
<dbReference type="InterPro" id="IPR014729">
    <property type="entry name" value="Rossmann-like_a/b/a_fold"/>
</dbReference>
<dbReference type="SUPFAM" id="SSF52402">
    <property type="entry name" value="Adenine nucleotide alpha hydrolases-like"/>
    <property type="match status" value="2"/>
</dbReference>
<proteinExistence type="inferred from homology"/>
<evidence type="ECO:0000259" key="2">
    <source>
        <dbReference type="Pfam" id="PF00582"/>
    </source>
</evidence>
<evidence type="ECO:0000256" key="1">
    <source>
        <dbReference type="ARBA" id="ARBA00008791"/>
    </source>
</evidence>
<dbReference type="PRINTS" id="PR01438">
    <property type="entry name" value="UNVRSLSTRESS"/>
</dbReference>